<dbReference type="Proteomes" id="UP000639772">
    <property type="component" value="Chromosome 13"/>
</dbReference>
<gene>
    <name evidence="1" type="ORF">HPP92_023659</name>
</gene>
<organism evidence="1 2">
    <name type="scientific">Vanilla planifolia</name>
    <name type="common">Vanilla</name>
    <dbReference type="NCBI Taxonomy" id="51239"/>
    <lineage>
        <taxon>Eukaryota</taxon>
        <taxon>Viridiplantae</taxon>
        <taxon>Streptophyta</taxon>
        <taxon>Embryophyta</taxon>
        <taxon>Tracheophyta</taxon>
        <taxon>Spermatophyta</taxon>
        <taxon>Magnoliopsida</taxon>
        <taxon>Liliopsida</taxon>
        <taxon>Asparagales</taxon>
        <taxon>Orchidaceae</taxon>
        <taxon>Vanilloideae</taxon>
        <taxon>Vanilleae</taxon>
        <taxon>Vanilla</taxon>
    </lineage>
</organism>
<comment type="caution">
    <text evidence="1">The sequence shown here is derived from an EMBL/GenBank/DDBJ whole genome shotgun (WGS) entry which is preliminary data.</text>
</comment>
<reference evidence="1 2" key="1">
    <citation type="journal article" date="2020" name="Nat. Food">
        <title>A phased Vanilla planifolia genome enables genetic improvement of flavour and production.</title>
        <authorList>
            <person name="Hasing T."/>
            <person name="Tang H."/>
            <person name="Brym M."/>
            <person name="Khazi F."/>
            <person name="Huang T."/>
            <person name="Chambers A.H."/>
        </authorList>
    </citation>
    <scope>NUCLEOTIDE SEQUENCE [LARGE SCALE GENOMIC DNA]</scope>
    <source>
        <tissue evidence="1">Leaf</tissue>
    </source>
</reference>
<proteinExistence type="predicted"/>
<dbReference type="AlphaFoldDB" id="A0A835PL02"/>
<protein>
    <submittedName>
        <fullName evidence="1">Uncharacterized protein</fullName>
    </submittedName>
</protein>
<sequence>MRENFAGLEVEDEIEEKPFSTILPTRPPVLWNSTTCSFPAGNAPDLGFR</sequence>
<evidence type="ECO:0000313" key="1">
    <source>
        <dbReference type="EMBL" id="KAG0455871.1"/>
    </source>
</evidence>
<evidence type="ECO:0000313" key="2">
    <source>
        <dbReference type="Proteomes" id="UP000639772"/>
    </source>
</evidence>
<dbReference type="EMBL" id="JADCNM010000013">
    <property type="protein sequence ID" value="KAG0455871.1"/>
    <property type="molecule type" value="Genomic_DNA"/>
</dbReference>
<name>A0A835PL02_VANPL</name>
<accession>A0A835PL02</accession>